<protein>
    <submittedName>
        <fullName evidence="1">Uncharacterized protein</fullName>
    </submittedName>
</protein>
<evidence type="ECO:0000313" key="1">
    <source>
        <dbReference type="EMBL" id="MBO8442203.1"/>
    </source>
</evidence>
<gene>
    <name evidence="1" type="ORF">IAC42_00365</name>
</gene>
<proteinExistence type="predicted"/>
<sequence length="667" mass="76729">MMFAGFISTILIAFSIVFAFACLMAHREKRKIRESCIDGTDSSCSLSLKTDDFALEKNSQYVFLSTGEFDVCGHHLVDPFIYVAKNCHSKIDEYAIRLSNQPTGIFGSNDGRQRVMEMAASSFENRNLFRFSPEQTDYFLTWLEYYNNLSVIPRHCYSRWMGGLCIRALIEHKDVEKICRKMLEFTLRYHSSYNRYADRVSVLINVTACCEYINTPSLQSSDRAEFRRLLDEAIAPLPYFFFKPGWQWDPAFLYQKLTGCPRMSLFKSSQVWLGKNDDWSYVDAVTGESTRGTNKYAAVLLSLLYVYREMVAGRSISFEPKPKTNVTSSHSIRILDFVIPSYKYIAYGHAEPFIKEERNNWFDSLYRILEQDWHVSAYFRGIPWDFKTCDELANTYCNLPTLFKVIFGYYFEPYLVSRAEQVAANLCGKLMSRRELLYGERANALGDRTVALLKDSKYGLWVEDGPRWNAATSLHCICDHSVEGLIPIGEAQAAYGTDGGARVKNVVAFNNTKARGLSSSKQEQMLENTELHYREKLRGSLFRISLENGEIPSVFVVCANMIDEEGYIEQSRPHVFGCWDNAVYRAVMLDSSNPDARVFIVAKRSIEDATFSVVWDNVWIVDDQQFVEAGIRMKMKRAENLKKRKEAKSNCCPFPEDEYAYQKSENP</sequence>
<reference evidence="1" key="2">
    <citation type="journal article" date="2021" name="PeerJ">
        <title>Extensive microbial diversity within the chicken gut microbiome revealed by metagenomics and culture.</title>
        <authorList>
            <person name="Gilroy R."/>
            <person name="Ravi A."/>
            <person name="Getino M."/>
            <person name="Pursley I."/>
            <person name="Horton D.L."/>
            <person name="Alikhan N.F."/>
            <person name="Baker D."/>
            <person name="Gharbi K."/>
            <person name="Hall N."/>
            <person name="Watson M."/>
            <person name="Adriaenssens E.M."/>
            <person name="Foster-Nyarko E."/>
            <person name="Jarju S."/>
            <person name="Secka A."/>
            <person name="Antonio M."/>
            <person name="Oren A."/>
            <person name="Chaudhuri R.R."/>
            <person name="La Ragione R."/>
            <person name="Hildebrand F."/>
            <person name="Pallen M.J."/>
        </authorList>
    </citation>
    <scope>NUCLEOTIDE SEQUENCE</scope>
    <source>
        <strain evidence="1">11167</strain>
    </source>
</reference>
<name>A0A9D9HA00_9SPIR</name>
<dbReference type="AlphaFoldDB" id="A0A9D9HA00"/>
<dbReference type="EMBL" id="JADIMU010000003">
    <property type="protein sequence ID" value="MBO8442203.1"/>
    <property type="molecule type" value="Genomic_DNA"/>
</dbReference>
<evidence type="ECO:0000313" key="2">
    <source>
        <dbReference type="Proteomes" id="UP000823633"/>
    </source>
</evidence>
<organism evidence="1 2">
    <name type="scientific">Candidatus Aphodenecus pullistercoris</name>
    <dbReference type="NCBI Taxonomy" id="2840669"/>
    <lineage>
        <taxon>Bacteria</taxon>
        <taxon>Pseudomonadati</taxon>
        <taxon>Spirochaetota</taxon>
        <taxon>Spirochaetia</taxon>
        <taxon>Spirochaetales</taxon>
        <taxon>Candidatus Aphodenecus</taxon>
    </lineage>
</organism>
<dbReference type="Proteomes" id="UP000823633">
    <property type="component" value="Unassembled WGS sequence"/>
</dbReference>
<comment type="caution">
    <text evidence="1">The sequence shown here is derived from an EMBL/GenBank/DDBJ whole genome shotgun (WGS) entry which is preliminary data.</text>
</comment>
<reference evidence="1" key="1">
    <citation type="submission" date="2020-10" db="EMBL/GenBank/DDBJ databases">
        <authorList>
            <person name="Gilroy R."/>
        </authorList>
    </citation>
    <scope>NUCLEOTIDE SEQUENCE</scope>
    <source>
        <strain evidence="1">11167</strain>
    </source>
</reference>
<accession>A0A9D9HA00</accession>